<sequence>MTHDKISMLKSERERLLSQWTKNEGNRVKLLVRIMEIEEQIDELKKGA</sequence>
<evidence type="ECO:0000313" key="2">
    <source>
        <dbReference type="Proteomes" id="UP000062160"/>
    </source>
</evidence>
<dbReference type="Proteomes" id="UP000062160">
    <property type="component" value="Unassembled WGS sequence"/>
</dbReference>
<evidence type="ECO:0000313" key="1">
    <source>
        <dbReference type="EMBL" id="GAQ25411.1"/>
    </source>
</evidence>
<name>A0A0U9HM53_9FIRM</name>
<proteinExistence type="predicted"/>
<accession>A0A0U9HM53</accession>
<dbReference type="AlphaFoldDB" id="A0A0U9HM53"/>
<reference evidence="1" key="1">
    <citation type="journal article" date="2016" name="Genome Announc.">
        <title>Draft Genome Sequence of the Syntrophic Lactate-Degrading Bacterium Tepidanaerobacter syntrophicus JLT.</title>
        <authorList>
            <person name="Matsuura N."/>
            <person name="Ohashi A."/>
            <person name="Tourlousse D.M."/>
            <person name="Sekiguchi Y."/>
        </authorList>
    </citation>
    <scope>NUCLEOTIDE SEQUENCE [LARGE SCALE GENOMIC DNA]</scope>
    <source>
        <strain evidence="1">JL</strain>
    </source>
</reference>
<protein>
    <submittedName>
        <fullName evidence="1">Uncharacterized protein</fullName>
    </submittedName>
</protein>
<dbReference type="OrthoDB" id="1726771at2"/>
<keyword evidence="2" id="KW-1185">Reference proteome</keyword>
<dbReference type="EMBL" id="DF977001">
    <property type="protein sequence ID" value="GAQ25411.1"/>
    <property type="molecule type" value="Genomic_DNA"/>
</dbReference>
<organism evidence="1">
    <name type="scientific">Tepidanaerobacter syntrophicus</name>
    <dbReference type="NCBI Taxonomy" id="224999"/>
    <lineage>
        <taxon>Bacteria</taxon>
        <taxon>Bacillati</taxon>
        <taxon>Bacillota</taxon>
        <taxon>Clostridia</taxon>
        <taxon>Thermosediminibacterales</taxon>
        <taxon>Tepidanaerobacteraceae</taxon>
        <taxon>Tepidanaerobacter</taxon>
    </lineage>
</organism>
<gene>
    <name evidence="1" type="ORF">TSYNT_7434</name>
</gene>
<dbReference type="RefSeq" id="WP_059032797.1">
    <property type="nucleotide sequence ID" value="NZ_BSDN01000014.1"/>
</dbReference>